<dbReference type="Proteomes" id="UP000249056">
    <property type="component" value="Unassembled WGS sequence"/>
</dbReference>
<protein>
    <submittedName>
        <fullName evidence="2">Uncharacterized protein</fullName>
    </submittedName>
</protein>
<proteinExistence type="predicted"/>
<keyword evidence="1" id="KW-0175">Coiled coil</keyword>
<evidence type="ECO:0000313" key="3">
    <source>
        <dbReference type="Proteomes" id="UP000249056"/>
    </source>
</evidence>
<name>A0A395IZ69_9HELO</name>
<dbReference type="EMBL" id="QKRW01000009">
    <property type="protein sequence ID" value="RAL65555.1"/>
    <property type="molecule type" value="Genomic_DNA"/>
</dbReference>
<dbReference type="AlphaFoldDB" id="A0A395IZ69"/>
<evidence type="ECO:0000256" key="1">
    <source>
        <dbReference type="SAM" id="Coils"/>
    </source>
</evidence>
<keyword evidence="3" id="KW-1185">Reference proteome</keyword>
<accession>A0A395IZ69</accession>
<gene>
    <name evidence="2" type="ORF">DID88_005229</name>
</gene>
<feature type="coiled-coil region" evidence="1">
    <location>
        <begin position="1"/>
        <end position="82"/>
    </location>
</feature>
<organism evidence="2 3">
    <name type="scientific">Monilinia fructigena</name>
    <dbReference type="NCBI Taxonomy" id="38457"/>
    <lineage>
        <taxon>Eukaryota</taxon>
        <taxon>Fungi</taxon>
        <taxon>Dikarya</taxon>
        <taxon>Ascomycota</taxon>
        <taxon>Pezizomycotina</taxon>
        <taxon>Leotiomycetes</taxon>
        <taxon>Helotiales</taxon>
        <taxon>Sclerotiniaceae</taxon>
        <taxon>Monilinia</taxon>
    </lineage>
</organism>
<comment type="caution">
    <text evidence="2">The sequence shown here is derived from an EMBL/GenBank/DDBJ whole genome shotgun (WGS) entry which is preliminary data.</text>
</comment>
<sequence>MTEAEKKAQERELYIKAQEEKEGNEVRELKKSLDLLNARKKKAEVDKQHAELVKRGMKDGDAVKAKAAAEKSKEELVEQQSRIAEQVAIIEWAKENGVTAEQIIEYMSESGKDFDSDEFSSWINKGARKNRDQEKIESAKTAASMMGLTLIEWCQKLHGVNTPKNILRNFARSRRRNMC</sequence>
<reference evidence="2 3" key="1">
    <citation type="submission" date="2018-06" db="EMBL/GenBank/DDBJ databases">
        <title>Genome Sequence of the Brown Rot Fungal Pathogen Monilinia fructigena.</title>
        <authorList>
            <person name="Landi L."/>
            <person name="De Miccolis Angelini R.M."/>
            <person name="Pollastro S."/>
            <person name="Abate D."/>
            <person name="Faretra F."/>
            <person name="Romanazzi G."/>
        </authorList>
    </citation>
    <scope>NUCLEOTIDE SEQUENCE [LARGE SCALE GENOMIC DNA]</scope>
    <source>
        <strain evidence="2 3">Mfrg269</strain>
    </source>
</reference>
<evidence type="ECO:0000313" key="2">
    <source>
        <dbReference type="EMBL" id="RAL65555.1"/>
    </source>
</evidence>